<evidence type="ECO:0000256" key="2">
    <source>
        <dbReference type="SAM" id="MobiDB-lite"/>
    </source>
</evidence>
<organism evidence="3 4">
    <name type="scientific">Cystoisospora suis</name>
    <dbReference type="NCBI Taxonomy" id="483139"/>
    <lineage>
        <taxon>Eukaryota</taxon>
        <taxon>Sar</taxon>
        <taxon>Alveolata</taxon>
        <taxon>Apicomplexa</taxon>
        <taxon>Conoidasida</taxon>
        <taxon>Coccidia</taxon>
        <taxon>Eucoccidiorida</taxon>
        <taxon>Eimeriorina</taxon>
        <taxon>Sarcocystidae</taxon>
        <taxon>Cystoisospora</taxon>
    </lineage>
</organism>
<dbReference type="GO" id="GO:0005634">
    <property type="term" value="C:nucleus"/>
    <property type="evidence" value="ECO:0007669"/>
    <property type="project" value="TreeGrafter"/>
</dbReference>
<dbReference type="GeneID" id="94424123"/>
<dbReference type="Proteomes" id="UP000221165">
    <property type="component" value="Unassembled WGS sequence"/>
</dbReference>
<name>A0A2C6LFJ0_9APIC</name>
<dbReference type="Pfam" id="PF01984">
    <property type="entry name" value="dsDNA_bind"/>
    <property type="match status" value="1"/>
</dbReference>
<keyword evidence="4" id="KW-1185">Reference proteome</keyword>
<feature type="compositionally biased region" description="Polar residues" evidence="2">
    <location>
        <begin position="99"/>
        <end position="110"/>
    </location>
</feature>
<dbReference type="InterPro" id="IPR036883">
    <property type="entry name" value="PDCD5-like_sf"/>
</dbReference>
<dbReference type="PIRSF" id="PIRSF015730">
    <property type="entry name" value="TFAR19"/>
    <property type="match status" value="1"/>
</dbReference>
<dbReference type="Gene3D" id="1.10.8.140">
    <property type="entry name" value="PDCD5-like"/>
    <property type="match status" value="1"/>
</dbReference>
<dbReference type="OrthoDB" id="10252486at2759"/>
<dbReference type="SUPFAM" id="SSF46950">
    <property type="entry name" value="Double-stranded DNA-binding domain"/>
    <property type="match status" value="1"/>
</dbReference>
<dbReference type="PANTHER" id="PTHR10840:SF0">
    <property type="entry name" value="PROGRAMMED CELL DEATH PROTEIN 5"/>
    <property type="match status" value="1"/>
</dbReference>
<comment type="similarity">
    <text evidence="1">Belongs to the PDCD5 family.</text>
</comment>
<dbReference type="GO" id="GO:0005829">
    <property type="term" value="C:cytosol"/>
    <property type="evidence" value="ECO:0007669"/>
    <property type="project" value="TreeGrafter"/>
</dbReference>
<evidence type="ECO:0000256" key="1">
    <source>
        <dbReference type="ARBA" id="ARBA00010490"/>
    </source>
</evidence>
<feature type="compositionally biased region" description="Low complexity" evidence="2">
    <location>
        <begin position="28"/>
        <end position="37"/>
    </location>
</feature>
<dbReference type="RefSeq" id="XP_067927111.1">
    <property type="nucleotide sequence ID" value="XM_068060912.1"/>
</dbReference>
<evidence type="ECO:0000313" key="3">
    <source>
        <dbReference type="EMBL" id="PHJ25464.1"/>
    </source>
</evidence>
<feature type="region of interest" description="Disordered" evidence="2">
    <location>
        <begin position="99"/>
        <end position="127"/>
    </location>
</feature>
<sequence length="127" mass="14112">MRSGDSAGARPSEGLGGDLQAGGDEMTQAEAQAARQQMEQEQRRIMLRAVLTPEAQERLHRIQLVKPARARELEGLILRTAGRFGGRIDEPTLIELLQSHESSTASSHQPKVTRMRRFSDDDDDDDC</sequence>
<comment type="caution">
    <text evidence="3">The sequence shown here is derived from an EMBL/GenBank/DDBJ whole genome shotgun (WGS) entry which is preliminary data.</text>
</comment>
<dbReference type="AlphaFoldDB" id="A0A2C6LFJ0"/>
<accession>A0A2C6LFJ0</accession>
<proteinExistence type="inferred from homology"/>
<dbReference type="VEuPathDB" id="ToxoDB:CSUI_000681"/>
<dbReference type="GO" id="GO:0003677">
    <property type="term" value="F:DNA binding"/>
    <property type="evidence" value="ECO:0007669"/>
    <property type="project" value="InterPro"/>
</dbReference>
<evidence type="ECO:0000313" key="4">
    <source>
        <dbReference type="Proteomes" id="UP000221165"/>
    </source>
</evidence>
<feature type="region of interest" description="Disordered" evidence="2">
    <location>
        <begin position="1"/>
        <end position="40"/>
    </location>
</feature>
<dbReference type="EMBL" id="MIGC01000269">
    <property type="protein sequence ID" value="PHJ25464.1"/>
    <property type="molecule type" value="Genomic_DNA"/>
</dbReference>
<protein>
    <submittedName>
        <fullName evidence="3">Programmed cell death 5 protein</fullName>
    </submittedName>
</protein>
<gene>
    <name evidence="3" type="ORF">CSUI_000681</name>
</gene>
<dbReference type="InterPro" id="IPR002836">
    <property type="entry name" value="PDCD5-like"/>
</dbReference>
<dbReference type="PANTHER" id="PTHR10840">
    <property type="entry name" value="PROGRAMMED CELL DEATH PROTEIN 5"/>
    <property type="match status" value="1"/>
</dbReference>
<reference evidence="3 4" key="1">
    <citation type="journal article" date="2017" name="Int. J. Parasitol.">
        <title>The genome of the protozoan parasite Cystoisospora suis and a reverse vaccinology approach to identify vaccine candidates.</title>
        <authorList>
            <person name="Palmieri N."/>
            <person name="Shrestha A."/>
            <person name="Ruttkowski B."/>
            <person name="Beck T."/>
            <person name="Vogl C."/>
            <person name="Tomley F."/>
            <person name="Blake D.P."/>
            <person name="Joachim A."/>
        </authorList>
    </citation>
    <scope>NUCLEOTIDE SEQUENCE [LARGE SCALE GENOMIC DNA]</scope>
    <source>
        <strain evidence="3 4">Wien I</strain>
    </source>
</reference>